<organism evidence="1 2">
    <name type="scientific">Paenibacillus rhizoplanae</name>
    <dbReference type="NCBI Taxonomy" id="1917181"/>
    <lineage>
        <taxon>Bacteria</taxon>
        <taxon>Bacillati</taxon>
        <taxon>Bacillota</taxon>
        <taxon>Bacilli</taxon>
        <taxon>Bacillales</taxon>
        <taxon>Paenibacillaceae</taxon>
        <taxon>Paenibacillus</taxon>
    </lineage>
</organism>
<accession>A0ABW5FDJ6</accession>
<sequence>MHYCITVQLAEKLKINSEFLHLGGLAPDAISSNDQSKDKSHFITPKENGKKRINLGLFLEKYGDRMHDPFYLGYFSHLVADYFWYDCIMVKYFKPLSMEDRRKAGEIGYLDFWILNAKLIHHFKLTECKLTIEQNEMDVIDMHALSGVIHQFEADFIVDPIAEHSPLGLYSFEDILSYLDCSVKETVSRLEEINRETKI</sequence>
<name>A0ABW5FDJ6_9BACL</name>
<dbReference type="RefSeq" id="WP_379313171.1">
    <property type="nucleotide sequence ID" value="NZ_JBHUKY010000033.1"/>
</dbReference>
<reference evidence="2" key="1">
    <citation type="journal article" date="2019" name="Int. J. Syst. Evol. Microbiol.">
        <title>The Global Catalogue of Microorganisms (GCM) 10K type strain sequencing project: providing services to taxonomists for standard genome sequencing and annotation.</title>
        <authorList>
            <consortium name="The Broad Institute Genomics Platform"/>
            <consortium name="The Broad Institute Genome Sequencing Center for Infectious Disease"/>
            <person name="Wu L."/>
            <person name="Ma J."/>
        </authorList>
    </citation>
    <scope>NUCLEOTIDE SEQUENCE [LARGE SCALE GENOMIC DNA]</scope>
    <source>
        <strain evidence="2">CCM 8725</strain>
    </source>
</reference>
<dbReference type="EMBL" id="JBHUKY010000033">
    <property type="protein sequence ID" value="MFD2412092.1"/>
    <property type="molecule type" value="Genomic_DNA"/>
</dbReference>
<protein>
    <recommendedName>
        <fullName evidence="3">Zinc dependent phospholipase C</fullName>
    </recommendedName>
</protein>
<evidence type="ECO:0000313" key="1">
    <source>
        <dbReference type="EMBL" id="MFD2412092.1"/>
    </source>
</evidence>
<keyword evidence="2" id="KW-1185">Reference proteome</keyword>
<gene>
    <name evidence="1" type="ORF">ACFSX3_19545</name>
</gene>
<comment type="caution">
    <text evidence="1">The sequence shown here is derived from an EMBL/GenBank/DDBJ whole genome shotgun (WGS) entry which is preliminary data.</text>
</comment>
<evidence type="ECO:0000313" key="2">
    <source>
        <dbReference type="Proteomes" id="UP001597448"/>
    </source>
</evidence>
<proteinExistence type="predicted"/>
<evidence type="ECO:0008006" key="3">
    <source>
        <dbReference type="Google" id="ProtNLM"/>
    </source>
</evidence>
<dbReference type="Proteomes" id="UP001597448">
    <property type="component" value="Unassembled WGS sequence"/>
</dbReference>